<evidence type="ECO:0000256" key="2">
    <source>
        <dbReference type="ARBA" id="ARBA00022617"/>
    </source>
</evidence>
<dbReference type="Pfam" id="PF00067">
    <property type="entry name" value="p450"/>
    <property type="match status" value="1"/>
</dbReference>
<evidence type="ECO:0000256" key="3">
    <source>
        <dbReference type="ARBA" id="ARBA00022723"/>
    </source>
</evidence>
<protein>
    <submittedName>
        <fullName evidence="10">Cytochrome P450</fullName>
    </submittedName>
</protein>
<keyword evidence="11" id="KW-1185">Reference proteome</keyword>
<dbReference type="PANTHER" id="PTHR24291">
    <property type="entry name" value="CYTOCHROME P450 FAMILY 4"/>
    <property type="match status" value="1"/>
</dbReference>
<dbReference type="PANTHER" id="PTHR24291:SF50">
    <property type="entry name" value="BIFUNCTIONAL ALBAFLAVENONE MONOOXYGENASE_TERPENE SYNTHASE"/>
    <property type="match status" value="1"/>
</dbReference>
<evidence type="ECO:0000313" key="10">
    <source>
        <dbReference type="EMBL" id="QOL49679.1"/>
    </source>
</evidence>
<dbReference type="GO" id="GO:0020037">
    <property type="term" value="F:heme binding"/>
    <property type="evidence" value="ECO:0007669"/>
    <property type="project" value="InterPro"/>
</dbReference>
<evidence type="ECO:0000256" key="1">
    <source>
        <dbReference type="ARBA" id="ARBA00010617"/>
    </source>
</evidence>
<dbReference type="RefSeq" id="WP_193686713.1">
    <property type="nucleotide sequence ID" value="NZ_CP062941.1"/>
</dbReference>
<comment type="cofactor">
    <cofactor evidence="7">
        <name>heme</name>
        <dbReference type="ChEBI" id="CHEBI:30413"/>
    </cofactor>
</comment>
<evidence type="ECO:0000256" key="9">
    <source>
        <dbReference type="SAM" id="MobiDB-lite"/>
    </source>
</evidence>
<accession>A0A7L9U5J6</accession>
<dbReference type="GO" id="GO:0005506">
    <property type="term" value="F:iron ion binding"/>
    <property type="evidence" value="ECO:0007669"/>
    <property type="project" value="InterPro"/>
</dbReference>
<evidence type="ECO:0000256" key="7">
    <source>
        <dbReference type="PIRSR" id="PIRSR602401-1"/>
    </source>
</evidence>
<keyword evidence="3 7" id="KW-0479">Metal-binding</keyword>
<dbReference type="InterPro" id="IPR036396">
    <property type="entry name" value="Cyt_P450_sf"/>
</dbReference>
<keyword evidence="4 8" id="KW-0560">Oxidoreductase</keyword>
<dbReference type="Proteomes" id="UP000593875">
    <property type="component" value="Chromosome"/>
</dbReference>
<dbReference type="InterPro" id="IPR017972">
    <property type="entry name" value="Cyt_P450_CS"/>
</dbReference>
<dbReference type="Gene3D" id="1.10.630.10">
    <property type="entry name" value="Cytochrome P450"/>
    <property type="match status" value="1"/>
</dbReference>
<comment type="similarity">
    <text evidence="1 8">Belongs to the cytochrome P450 family.</text>
</comment>
<proteinExistence type="inferred from homology"/>
<dbReference type="PRINTS" id="PR00385">
    <property type="entry name" value="P450"/>
</dbReference>
<keyword evidence="6 8" id="KW-0503">Monooxygenase</keyword>
<dbReference type="SUPFAM" id="SSF48264">
    <property type="entry name" value="Cytochrome P450"/>
    <property type="match status" value="1"/>
</dbReference>
<dbReference type="InterPro" id="IPR050196">
    <property type="entry name" value="Cytochrome_P450_Monoox"/>
</dbReference>
<evidence type="ECO:0000313" key="11">
    <source>
        <dbReference type="Proteomes" id="UP000593875"/>
    </source>
</evidence>
<feature type="region of interest" description="Disordered" evidence="9">
    <location>
        <begin position="16"/>
        <end position="35"/>
    </location>
</feature>
<name>A0A7L9U5J6_9BURK</name>
<dbReference type="GO" id="GO:0004497">
    <property type="term" value="F:monooxygenase activity"/>
    <property type="evidence" value="ECO:0007669"/>
    <property type="project" value="UniProtKB-KW"/>
</dbReference>
<evidence type="ECO:0000256" key="8">
    <source>
        <dbReference type="RuleBase" id="RU000461"/>
    </source>
</evidence>
<feature type="compositionally biased region" description="Pro residues" evidence="9">
    <location>
        <begin position="23"/>
        <end position="35"/>
    </location>
</feature>
<feature type="binding site" description="axial binding residue" evidence="7">
    <location>
        <position position="419"/>
    </location>
    <ligand>
        <name>heme</name>
        <dbReference type="ChEBI" id="CHEBI:30413"/>
    </ligand>
    <ligandPart>
        <name>Fe</name>
        <dbReference type="ChEBI" id="CHEBI:18248"/>
    </ligandPart>
</feature>
<dbReference type="EMBL" id="CP062941">
    <property type="protein sequence ID" value="QOL49679.1"/>
    <property type="molecule type" value="Genomic_DNA"/>
</dbReference>
<dbReference type="PROSITE" id="PS00086">
    <property type="entry name" value="CYTOCHROME_P450"/>
    <property type="match status" value="1"/>
</dbReference>
<reference evidence="10 11" key="1">
    <citation type="submission" date="2020-10" db="EMBL/GenBank/DDBJ databases">
        <title>Genome sequencing of Massilia sp. LPB0304.</title>
        <authorList>
            <person name="Kim J."/>
        </authorList>
    </citation>
    <scope>NUCLEOTIDE SEQUENCE [LARGE SCALE GENOMIC DNA]</scope>
    <source>
        <strain evidence="10 11">LPB0304</strain>
    </source>
</reference>
<evidence type="ECO:0000256" key="5">
    <source>
        <dbReference type="ARBA" id="ARBA00023004"/>
    </source>
</evidence>
<dbReference type="InterPro" id="IPR001128">
    <property type="entry name" value="Cyt_P450"/>
</dbReference>
<gene>
    <name evidence="10" type="ORF">LPB04_22860</name>
</gene>
<dbReference type="InterPro" id="IPR002401">
    <property type="entry name" value="Cyt_P450_E_grp-I"/>
</dbReference>
<evidence type="ECO:0000256" key="4">
    <source>
        <dbReference type="ARBA" id="ARBA00023002"/>
    </source>
</evidence>
<dbReference type="KEGG" id="mlir:LPB04_22860"/>
<evidence type="ECO:0000256" key="6">
    <source>
        <dbReference type="ARBA" id="ARBA00023033"/>
    </source>
</evidence>
<sequence>MKPSTPFECPHHAALRAASSEPAPQPAGSWPPGPAPGLTGWGLLRAMSRDLLGTLEGWRRAHGDVVHLRIRPEHQVVLTDPALVRELLVAQHEGLVRWERGVQVMAQLHGHSVLTAEGQPWRARRQALQPSFTPKAVQSFVPDIAAASGKALAGWRADGAAWPIEQAFTSLGMDIILRTMFSSEIDADARLAERAVHEVSVAGNAEMYWPASWPDWMPWKASKRRAMKMLRGLIERHVTTRLALARDLWPGDLLTRLLILHLDDPDAWSLQAVRDECMTAFLAGHETAAATLTWWSWCMAANPAAQAAARAEVDAVLRGRDPAAEDLPALACLKRTLQETLRLYPAAPVLLSRRSTGAIALGGWRFPARTMFTVPVGLMQRDARWFPEPDAFRPERFADDAGKQIRGAYLPFGAGPRVCIGQHLALAEMTVVAAMFLQRFEVAAPEGMAPPEPEFHITLRPRESLKLLLARRAP</sequence>
<dbReference type="PRINTS" id="PR00463">
    <property type="entry name" value="EP450I"/>
</dbReference>
<dbReference type="GO" id="GO:0016705">
    <property type="term" value="F:oxidoreductase activity, acting on paired donors, with incorporation or reduction of molecular oxygen"/>
    <property type="evidence" value="ECO:0007669"/>
    <property type="project" value="InterPro"/>
</dbReference>
<keyword evidence="5 7" id="KW-0408">Iron</keyword>
<keyword evidence="2 7" id="KW-0349">Heme</keyword>
<dbReference type="AlphaFoldDB" id="A0A7L9U5J6"/>
<organism evidence="10 11">
    <name type="scientific">Massilia litorea</name>
    <dbReference type="NCBI Taxonomy" id="2769491"/>
    <lineage>
        <taxon>Bacteria</taxon>
        <taxon>Pseudomonadati</taxon>
        <taxon>Pseudomonadota</taxon>
        <taxon>Betaproteobacteria</taxon>
        <taxon>Burkholderiales</taxon>
        <taxon>Oxalobacteraceae</taxon>
        <taxon>Telluria group</taxon>
        <taxon>Massilia</taxon>
    </lineage>
</organism>